<keyword evidence="5 7" id="KW-0472">Membrane</keyword>
<evidence type="ECO:0000256" key="6">
    <source>
        <dbReference type="SAM" id="MobiDB-lite"/>
    </source>
</evidence>
<dbReference type="GO" id="GO:0022857">
    <property type="term" value="F:transmembrane transporter activity"/>
    <property type="evidence" value="ECO:0007669"/>
    <property type="project" value="InterPro"/>
</dbReference>
<feature type="transmembrane region" description="Helical" evidence="7">
    <location>
        <begin position="173"/>
        <end position="194"/>
    </location>
</feature>
<feature type="transmembrane region" description="Helical" evidence="7">
    <location>
        <begin position="425"/>
        <end position="443"/>
    </location>
</feature>
<dbReference type="Proteomes" id="UP000007431">
    <property type="component" value="Unassembled WGS sequence"/>
</dbReference>
<dbReference type="PANTHER" id="PTHR43791:SF19">
    <property type="entry name" value="TRANSPORTER, PUTATIVE (AFU_ORTHOLOGUE AFUA_1G01812)-RELATED"/>
    <property type="match status" value="1"/>
</dbReference>
<feature type="compositionally biased region" description="Basic and acidic residues" evidence="6">
    <location>
        <begin position="1"/>
        <end position="18"/>
    </location>
</feature>
<dbReference type="GO" id="GO:0016020">
    <property type="term" value="C:membrane"/>
    <property type="evidence" value="ECO:0007669"/>
    <property type="project" value="UniProtKB-SubCell"/>
</dbReference>
<evidence type="ECO:0000313" key="10">
    <source>
        <dbReference type="Proteomes" id="UP000007431"/>
    </source>
</evidence>
<dbReference type="InParanoid" id="D8QBK5"/>
<protein>
    <recommendedName>
        <fullName evidence="8">Major facilitator superfamily (MFS) profile domain-containing protein</fullName>
    </recommendedName>
</protein>
<comment type="subcellular location">
    <subcellularLocation>
        <location evidence="1">Membrane</location>
        <topology evidence="1">Multi-pass membrane protein</topology>
    </subcellularLocation>
</comment>
<accession>D8QBK5</accession>
<dbReference type="EMBL" id="GL377309">
    <property type="protein sequence ID" value="EFI94370.1"/>
    <property type="molecule type" value="Genomic_DNA"/>
</dbReference>
<dbReference type="VEuPathDB" id="FungiDB:SCHCODRAFT_02633874"/>
<sequence>MSTYETEKEKASYHEDASPGRVEQAFQHDDFDPVEHKRILRKIDWHLLPFVSLLYLLSFLDRSNIGNAKVAGMAVDAHLDGLKYNTVAAVFFIPYALAEVPSNILLKLARPSRWIPSIMVAWGIVMTLMCLCDTYHDLIIARIFLGLTEAGLFPGVTFYLSLWYRRREVSSRIAIFFSAATVAGAFGGILAFGIEKMEGIAGLHGWQWIFCLEGILTVICAVAAYFFMHDYPGTATFLTAEERAHVVKILRADAKGLATHYDFKFVLQALFDYKSWVQVGVYMGNLITVYAISLFLPTIIAELGYANAEAQLLTIPPTIIVGIVSDRMNLRGPFIIGGSFVAIIGYIVLYTQSKPGPSYVGTFLAAAGVFPTIAVNLAWAGSMAGGDIRKGVVIAMVIGIGNLGGICSSFIYITPPRFHTGHGTILGWLGLSILCTAFAMWDYRRLNRAKEARCKAEGIDESRWEEFVEMGSESPLFRYTL</sequence>
<dbReference type="InterPro" id="IPR020846">
    <property type="entry name" value="MFS_dom"/>
</dbReference>
<dbReference type="SUPFAM" id="SSF103473">
    <property type="entry name" value="MFS general substrate transporter"/>
    <property type="match status" value="1"/>
</dbReference>
<evidence type="ECO:0000259" key="8">
    <source>
        <dbReference type="PROSITE" id="PS50850"/>
    </source>
</evidence>
<keyword evidence="10" id="KW-1185">Reference proteome</keyword>
<evidence type="ECO:0000256" key="4">
    <source>
        <dbReference type="ARBA" id="ARBA00022989"/>
    </source>
</evidence>
<feature type="transmembrane region" description="Helical" evidence="7">
    <location>
        <begin position="334"/>
        <end position="353"/>
    </location>
</feature>
<feature type="domain" description="Major facilitator superfamily (MFS) profile" evidence="8">
    <location>
        <begin position="47"/>
        <end position="481"/>
    </location>
</feature>
<feature type="transmembrane region" description="Helical" evidence="7">
    <location>
        <begin position="206"/>
        <end position="228"/>
    </location>
</feature>
<feature type="transmembrane region" description="Helical" evidence="7">
    <location>
        <begin position="359"/>
        <end position="379"/>
    </location>
</feature>
<dbReference type="InterPro" id="IPR011701">
    <property type="entry name" value="MFS"/>
</dbReference>
<feature type="transmembrane region" description="Helical" evidence="7">
    <location>
        <begin position="139"/>
        <end position="161"/>
    </location>
</feature>
<dbReference type="AlphaFoldDB" id="D8QBK5"/>
<organism evidence="10">
    <name type="scientific">Schizophyllum commune (strain H4-8 / FGSC 9210)</name>
    <name type="common">Split gill fungus</name>
    <dbReference type="NCBI Taxonomy" id="578458"/>
    <lineage>
        <taxon>Eukaryota</taxon>
        <taxon>Fungi</taxon>
        <taxon>Dikarya</taxon>
        <taxon>Basidiomycota</taxon>
        <taxon>Agaricomycotina</taxon>
        <taxon>Agaricomycetes</taxon>
        <taxon>Agaricomycetidae</taxon>
        <taxon>Agaricales</taxon>
        <taxon>Schizophyllaceae</taxon>
        <taxon>Schizophyllum</taxon>
    </lineage>
</organism>
<feature type="transmembrane region" description="Helical" evidence="7">
    <location>
        <begin position="276"/>
        <end position="296"/>
    </location>
</feature>
<feature type="transmembrane region" description="Helical" evidence="7">
    <location>
        <begin position="114"/>
        <end position="132"/>
    </location>
</feature>
<keyword evidence="2" id="KW-0813">Transport</keyword>
<feature type="region of interest" description="Disordered" evidence="6">
    <location>
        <begin position="1"/>
        <end position="21"/>
    </location>
</feature>
<feature type="transmembrane region" description="Helical" evidence="7">
    <location>
        <begin position="43"/>
        <end position="60"/>
    </location>
</feature>
<keyword evidence="4 7" id="KW-1133">Transmembrane helix</keyword>
<name>D8QBK5_SCHCM</name>
<evidence type="ECO:0000256" key="3">
    <source>
        <dbReference type="ARBA" id="ARBA00022692"/>
    </source>
</evidence>
<keyword evidence="3 7" id="KW-0812">Transmembrane</keyword>
<evidence type="ECO:0000256" key="1">
    <source>
        <dbReference type="ARBA" id="ARBA00004141"/>
    </source>
</evidence>
<dbReference type="OMA" id="PPRFHIG"/>
<dbReference type="FunFam" id="1.20.1250.20:FF:000034">
    <property type="entry name" value="MFS general substrate transporter"/>
    <property type="match status" value="1"/>
</dbReference>
<dbReference type="eggNOG" id="KOG2533">
    <property type="taxonomic scope" value="Eukaryota"/>
</dbReference>
<evidence type="ECO:0000256" key="7">
    <source>
        <dbReference type="SAM" id="Phobius"/>
    </source>
</evidence>
<dbReference type="InterPro" id="IPR036259">
    <property type="entry name" value="MFS_trans_sf"/>
</dbReference>
<reference evidence="9 10" key="1">
    <citation type="journal article" date="2010" name="Nat. Biotechnol.">
        <title>Genome sequence of the model mushroom Schizophyllum commune.</title>
        <authorList>
            <person name="Ohm R.A."/>
            <person name="de Jong J.F."/>
            <person name="Lugones L.G."/>
            <person name="Aerts A."/>
            <person name="Kothe E."/>
            <person name="Stajich J.E."/>
            <person name="de Vries R.P."/>
            <person name="Record E."/>
            <person name="Levasseur A."/>
            <person name="Baker S.E."/>
            <person name="Bartholomew K.A."/>
            <person name="Coutinho P.M."/>
            <person name="Erdmann S."/>
            <person name="Fowler T.J."/>
            <person name="Gathman A.C."/>
            <person name="Lombard V."/>
            <person name="Henrissat B."/>
            <person name="Knabe N."/>
            <person name="Kuees U."/>
            <person name="Lilly W.W."/>
            <person name="Lindquist E."/>
            <person name="Lucas S."/>
            <person name="Magnuson J.K."/>
            <person name="Piumi F."/>
            <person name="Raudaskoski M."/>
            <person name="Salamov A."/>
            <person name="Schmutz J."/>
            <person name="Schwarze F.W.M.R."/>
            <person name="vanKuyk P.A."/>
            <person name="Horton J.S."/>
            <person name="Grigoriev I.V."/>
            <person name="Woesten H.A.B."/>
        </authorList>
    </citation>
    <scope>NUCLEOTIDE SEQUENCE [LARGE SCALE GENOMIC DNA]</scope>
    <source>
        <strain evidence="10">H4-8 / FGSC 9210</strain>
    </source>
</reference>
<feature type="transmembrane region" description="Helical" evidence="7">
    <location>
        <begin position="391"/>
        <end position="413"/>
    </location>
</feature>
<proteinExistence type="predicted"/>
<dbReference type="FunCoup" id="D8QBK5">
    <property type="interactions" value="70"/>
</dbReference>
<evidence type="ECO:0000256" key="5">
    <source>
        <dbReference type="ARBA" id="ARBA00023136"/>
    </source>
</evidence>
<dbReference type="Gene3D" id="1.20.1250.20">
    <property type="entry name" value="MFS general substrate transporter like domains"/>
    <property type="match status" value="1"/>
</dbReference>
<dbReference type="PROSITE" id="PS50850">
    <property type="entry name" value="MFS"/>
    <property type="match status" value="1"/>
</dbReference>
<dbReference type="PANTHER" id="PTHR43791">
    <property type="entry name" value="PERMEASE-RELATED"/>
    <property type="match status" value="1"/>
</dbReference>
<dbReference type="Pfam" id="PF07690">
    <property type="entry name" value="MFS_1"/>
    <property type="match status" value="1"/>
</dbReference>
<gene>
    <name evidence="9" type="ORF">SCHCODRAFT_16753</name>
</gene>
<evidence type="ECO:0000256" key="2">
    <source>
        <dbReference type="ARBA" id="ARBA00022448"/>
    </source>
</evidence>
<dbReference type="HOGENOM" id="CLU_001265_0_1_1"/>
<evidence type="ECO:0000313" key="9">
    <source>
        <dbReference type="EMBL" id="EFI94370.1"/>
    </source>
</evidence>